<dbReference type="EMBL" id="JAHLQF010000001">
    <property type="protein sequence ID" value="MBU5483825.1"/>
    <property type="molecule type" value="Genomic_DNA"/>
</dbReference>
<dbReference type="PROSITE" id="PS51365">
    <property type="entry name" value="RENAL_DIPEPTIDASE_2"/>
    <property type="match status" value="1"/>
</dbReference>
<accession>A0ABS6EF45</accession>
<dbReference type="PANTHER" id="PTHR10443">
    <property type="entry name" value="MICROSOMAL DIPEPTIDASE"/>
    <property type="match status" value="1"/>
</dbReference>
<organism evidence="1 2">
    <name type="scientific">Clostridium mobile</name>
    <dbReference type="NCBI Taxonomy" id="2841512"/>
    <lineage>
        <taxon>Bacteria</taxon>
        <taxon>Bacillati</taxon>
        <taxon>Bacillota</taxon>
        <taxon>Clostridia</taxon>
        <taxon>Eubacteriales</taxon>
        <taxon>Clostridiaceae</taxon>
        <taxon>Clostridium</taxon>
    </lineage>
</organism>
<proteinExistence type="predicted"/>
<dbReference type="Proteomes" id="UP000726170">
    <property type="component" value="Unassembled WGS sequence"/>
</dbReference>
<evidence type="ECO:0000313" key="2">
    <source>
        <dbReference type="Proteomes" id="UP000726170"/>
    </source>
</evidence>
<dbReference type="InterPro" id="IPR008257">
    <property type="entry name" value="Pept_M19"/>
</dbReference>
<reference evidence="1 2" key="1">
    <citation type="submission" date="2021-06" db="EMBL/GenBank/DDBJ databases">
        <authorList>
            <person name="Sun Q."/>
            <person name="Li D."/>
        </authorList>
    </citation>
    <scope>NUCLEOTIDE SEQUENCE [LARGE SCALE GENOMIC DNA]</scope>
    <source>
        <strain evidence="1 2">MSJ-11</strain>
    </source>
</reference>
<sequence>MNIIDLHCDTIYLLEQEKKGGNLYKNNFSVDIEKLKRGGSLAQFFALFIDKSECKDAKESCIKLMDRFYSEINQYSDHISLARNFQEMQENKDKGKISAFLTIEGGEALKGDMENLYYFFQNGVRLITLTWNYPNEIGFSSSKDEYVDKGLTFFGTDLIDEMNRLGMLIDVSHLSDRGFYEVADRTKIPFIASHSNAREIKPHRRNLTDTMIKVLSEKGGVMGINFYSDFLGDSHMGMVKDMVAHIKHIRNVGGIDCIALGSDFDGIGSPVEIEDISQMDKLIFALEKEGFSFDEMERILYKNAQRVIRDTLK</sequence>
<evidence type="ECO:0000313" key="1">
    <source>
        <dbReference type="EMBL" id="MBU5483825.1"/>
    </source>
</evidence>
<dbReference type="PANTHER" id="PTHR10443:SF12">
    <property type="entry name" value="DIPEPTIDASE"/>
    <property type="match status" value="1"/>
</dbReference>
<comment type="caution">
    <text evidence="1">The sequence shown here is derived from an EMBL/GenBank/DDBJ whole genome shotgun (WGS) entry which is preliminary data.</text>
</comment>
<protein>
    <submittedName>
        <fullName evidence="1">Dipeptidase</fullName>
    </submittedName>
</protein>
<dbReference type="CDD" id="cd01301">
    <property type="entry name" value="rDP_like"/>
    <property type="match status" value="1"/>
</dbReference>
<dbReference type="RefSeq" id="WP_216438196.1">
    <property type="nucleotide sequence ID" value="NZ_JAHLQF010000001.1"/>
</dbReference>
<keyword evidence="2" id="KW-1185">Reference proteome</keyword>
<dbReference type="Pfam" id="PF01244">
    <property type="entry name" value="Peptidase_M19"/>
    <property type="match status" value="1"/>
</dbReference>
<gene>
    <name evidence="1" type="ORF">KQI86_05735</name>
</gene>
<name>A0ABS6EF45_9CLOT</name>